<dbReference type="AlphaFoldDB" id="A0A7X1AZA2"/>
<proteinExistence type="predicted"/>
<reference evidence="2 3" key="1">
    <citation type="submission" date="2020-07" db="EMBL/GenBank/DDBJ databases">
        <authorList>
            <person name="Feng X."/>
        </authorList>
    </citation>
    <scope>NUCLEOTIDE SEQUENCE [LARGE SCALE GENOMIC DNA]</scope>
    <source>
        <strain evidence="2 3">JCM14086</strain>
    </source>
</reference>
<accession>A0A7X1AZA2</accession>
<evidence type="ECO:0000313" key="3">
    <source>
        <dbReference type="Proteomes" id="UP000525652"/>
    </source>
</evidence>
<sequence length="237" mass="26275">MNGRMHNPRARSDFSSDGAFTLVESLLVIAIIAILAAIIIPVTQTVRTRMAATVSQSNLRQLGVLFQQYQANHDFELPPASHSYDGRRMVWDHYLAEYLEDDSEIEALLHSPADTLKRRWNNQEPRTYSMVRANGLGVAATSRKKEAPPVARGLNIPEPMKVLLLVERSSDTNVVFGDSVAVTDNPNQQLTHGADMYGGKFNYLYMDGHVEFLNPEETIGDGTMAAPGGGWTIRDTD</sequence>
<dbReference type="Gene3D" id="3.30.700.10">
    <property type="entry name" value="Glycoprotein, Type 4 Pilin"/>
    <property type="match status" value="1"/>
</dbReference>
<keyword evidence="1" id="KW-0812">Transmembrane</keyword>
<keyword evidence="1" id="KW-0472">Membrane</keyword>
<comment type="caution">
    <text evidence="2">The sequence shown here is derived from an EMBL/GenBank/DDBJ whole genome shotgun (WGS) entry which is preliminary data.</text>
</comment>
<keyword evidence="3" id="KW-1185">Reference proteome</keyword>
<protein>
    <submittedName>
        <fullName evidence="2">Prepilin-type N-terminal cleavage/methylation domain-containing protein</fullName>
    </submittedName>
</protein>
<dbReference type="EMBL" id="JACHVA010000101">
    <property type="protein sequence ID" value="MBC2602723.1"/>
    <property type="molecule type" value="Genomic_DNA"/>
</dbReference>
<dbReference type="Proteomes" id="UP000525652">
    <property type="component" value="Unassembled WGS sequence"/>
</dbReference>
<dbReference type="PANTHER" id="PTHR30093">
    <property type="entry name" value="GENERAL SECRETION PATHWAY PROTEIN G"/>
    <property type="match status" value="1"/>
</dbReference>
<keyword evidence="1" id="KW-1133">Transmembrane helix</keyword>
<name>A0A7X1AZA2_9BACT</name>
<dbReference type="InterPro" id="IPR027558">
    <property type="entry name" value="Pre_pil_HX9DG_C"/>
</dbReference>
<organism evidence="2 3">
    <name type="scientific">Puniceicoccus vermicola</name>
    <dbReference type="NCBI Taxonomy" id="388746"/>
    <lineage>
        <taxon>Bacteria</taxon>
        <taxon>Pseudomonadati</taxon>
        <taxon>Verrucomicrobiota</taxon>
        <taxon>Opitutia</taxon>
        <taxon>Puniceicoccales</taxon>
        <taxon>Puniceicoccaceae</taxon>
        <taxon>Puniceicoccus</taxon>
    </lineage>
</organism>
<evidence type="ECO:0000313" key="2">
    <source>
        <dbReference type="EMBL" id="MBC2602723.1"/>
    </source>
</evidence>
<evidence type="ECO:0000256" key="1">
    <source>
        <dbReference type="SAM" id="Phobius"/>
    </source>
</evidence>
<feature type="transmembrane region" description="Helical" evidence="1">
    <location>
        <begin position="20"/>
        <end position="40"/>
    </location>
</feature>
<gene>
    <name evidence="2" type="ORF">H5P30_13145</name>
</gene>
<dbReference type="InterPro" id="IPR045584">
    <property type="entry name" value="Pilin-like"/>
</dbReference>
<dbReference type="NCBIfam" id="TIGR02532">
    <property type="entry name" value="IV_pilin_GFxxxE"/>
    <property type="match status" value="1"/>
</dbReference>
<dbReference type="InterPro" id="IPR012902">
    <property type="entry name" value="N_methyl_site"/>
</dbReference>
<dbReference type="SUPFAM" id="SSF54523">
    <property type="entry name" value="Pili subunits"/>
    <property type="match status" value="1"/>
</dbReference>
<dbReference type="NCBIfam" id="TIGR04294">
    <property type="entry name" value="pre_pil_HX9DG"/>
    <property type="match status" value="1"/>
</dbReference>